<proteinExistence type="predicted"/>
<gene>
    <name evidence="1" type="ORF">GA0061099_1001979</name>
</gene>
<accession>A0A1C3UDC2</accession>
<evidence type="ECO:0000313" key="2">
    <source>
        <dbReference type="Proteomes" id="UP000183174"/>
    </source>
</evidence>
<dbReference type="AlphaFoldDB" id="A0A1C3UDC2"/>
<reference evidence="1 2" key="1">
    <citation type="submission" date="2016-08" db="EMBL/GenBank/DDBJ databases">
        <authorList>
            <person name="Seilhamer J.J."/>
        </authorList>
    </citation>
    <scope>NUCLEOTIDE SEQUENCE [LARGE SCALE GENOMIC DNA]</scope>
    <source>
        <strain evidence="1 2">CCBAU 10071</strain>
    </source>
</reference>
<dbReference type="EMBL" id="FMAE01000001">
    <property type="protein sequence ID" value="SCB13434.1"/>
    <property type="molecule type" value="Genomic_DNA"/>
</dbReference>
<dbReference type="Gene3D" id="3.40.1350.10">
    <property type="match status" value="1"/>
</dbReference>
<name>A0A1C3UDC2_9BRAD</name>
<sequence length="355" mass="41438">MAIYEFAQTGIRRLDEITFNVAGLHERRDLQRLLRDHIEVISPETLVISEEFQDWEESQRRIDLLAIDKDANLVVIELKRTEDGGHMDLQAIRYAAMVSTMTFEKAADVLSEYHRQQGKELDAKKAILDFLGWDERNDNEFAQDVRIVLAAGDFNRELTSSVLWLIDHGIDIRCVRLKPYDMNGRILVDVQQIIPPPEATEYQIQIREKREQERQARTSNIDFTRYDVRIEAEKYVSQWKRNAIFLVCKHLCDRGINPEEIKSLLDWRSNRVWFAIEGDVVDASEFEKGAVERAAKDGQTFNSRRWFCDDGELVRANGRTYAFSNQWGGASWHRAMNVLKEKYSQFHIEFSATTD</sequence>
<dbReference type="InterPro" id="IPR011856">
    <property type="entry name" value="tRNA_endonuc-like_dom_sf"/>
</dbReference>
<dbReference type="GO" id="GO:0003676">
    <property type="term" value="F:nucleic acid binding"/>
    <property type="evidence" value="ECO:0007669"/>
    <property type="project" value="InterPro"/>
</dbReference>
<dbReference type="Proteomes" id="UP000183174">
    <property type="component" value="Unassembled WGS sequence"/>
</dbReference>
<protein>
    <recommendedName>
        <fullName evidence="3">DUF91 domain-containing protein</fullName>
    </recommendedName>
</protein>
<organism evidence="1 2">
    <name type="scientific">Bradyrhizobium yuanmingense</name>
    <dbReference type="NCBI Taxonomy" id="108015"/>
    <lineage>
        <taxon>Bacteria</taxon>
        <taxon>Pseudomonadati</taxon>
        <taxon>Pseudomonadota</taxon>
        <taxon>Alphaproteobacteria</taxon>
        <taxon>Hyphomicrobiales</taxon>
        <taxon>Nitrobacteraceae</taxon>
        <taxon>Bradyrhizobium</taxon>
    </lineage>
</organism>
<evidence type="ECO:0000313" key="1">
    <source>
        <dbReference type="EMBL" id="SCB13434.1"/>
    </source>
</evidence>
<dbReference type="RefSeq" id="WP_036027456.1">
    <property type="nucleotide sequence ID" value="NZ_FMAE01000001.1"/>
</dbReference>
<evidence type="ECO:0008006" key="3">
    <source>
        <dbReference type="Google" id="ProtNLM"/>
    </source>
</evidence>